<dbReference type="EMBL" id="BOOB01000045">
    <property type="protein sequence ID" value="GIH35447.1"/>
    <property type="molecule type" value="Genomic_DNA"/>
</dbReference>
<comment type="similarity">
    <text evidence="1">Belongs to the glycosyltransferase 28 family.</text>
</comment>
<keyword evidence="2" id="KW-0328">Glycosyltransferase</keyword>
<gene>
    <name evidence="5" type="ORF">Mam01_56110</name>
</gene>
<dbReference type="SUPFAM" id="SSF53756">
    <property type="entry name" value="UDP-Glycosyltransferase/glycogen phosphorylase"/>
    <property type="match status" value="1"/>
</dbReference>
<evidence type="ECO:0000259" key="4">
    <source>
        <dbReference type="Pfam" id="PF06925"/>
    </source>
</evidence>
<keyword evidence="6" id="KW-1185">Reference proteome</keyword>
<dbReference type="Gene3D" id="3.40.50.2000">
    <property type="entry name" value="Glycogen Phosphorylase B"/>
    <property type="match status" value="1"/>
</dbReference>
<evidence type="ECO:0000256" key="2">
    <source>
        <dbReference type="ARBA" id="ARBA00022676"/>
    </source>
</evidence>
<dbReference type="Pfam" id="PF06925">
    <property type="entry name" value="MGDG_synth"/>
    <property type="match status" value="1"/>
</dbReference>
<accession>A0ABQ4FKX0</accession>
<organism evidence="5 6">
    <name type="scientific">Microbispora amethystogenes</name>
    <dbReference type="NCBI Taxonomy" id="1427754"/>
    <lineage>
        <taxon>Bacteria</taxon>
        <taxon>Bacillati</taxon>
        <taxon>Actinomycetota</taxon>
        <taxon>Actinomycetes</taxon>
        <taxon>Streptosporangiales</taxon>
        <taxon>Streptosporangiaceae</taxon>
        <taxon>Microbispora</taxon>
    </lineage>
</organism>
<dbReference type="PANTHER" id="PTHR43025">
    <property type="entry name" value="MONOGALACTOSYLDIACYLGLYCEROL SYNTHASE"/>
    <property type="match status" value="1"/>
</dbReference>
<evidence type="ECO:0000256" key="3">
    <source>
        <dbReference type="ARBA" id="ARBA00022679"/>
    </source>
</evidence>
<sequence length="439" mass="45893">MLIVSASMGAGHDGVAAELARRLAAAGVRVAVVDVLALLPLRLGSVLRWWYRTVMLRAPWLYALVYRIFFVSRRASSGRARGVSPLTVVAAAGLNRVVRRLRPSLLVPVFHVAAQAAGHLRSRGRLAVPSVVVLTDFAAHRLWLHAGNDRYLCPDAATALAVTAATGRPAFRHAPIVRPGFAAGGAPRRGVHARLGLPDGDRIVLVGAGAWGVGRVVRTARALCRPGRGDGSPESGRYVPVVLCGRNERLRRRLTRLFAEASGTETSGTEVAMAGQAVGAKGLGDAAGAVEAGGTRSAPRPVGLALGWRDDLPGLLAAAYALVDNAAGLTCREAFAARTPVVTCLPIPGHGRDGVLAMARAGVSVHVRRPARLLRELDRLAPGSPARAALTTRAEALFAAEPAEALLLRFARPDDAPVTVSRHSPAAARAATAARCRTG</sequence>
<feature type="domain" description="Diacylglycerol glucosyltransferase N-terminal" evidence="4">
    <location>
        <begin position="14"/>
        <end position="158"/>
    </location>
</feature>
<evidence type="ECO:0000256" key="1">
    <source>
        <dbReference type="ARBA" id="ARBA00006962"/>
    </source>
</evidence>
<evidence type="ECO:0000313" key="6">
    <source>
        <dbReference type="Proteomes" id="UP000651728"/>
    </source>
</evidence>
<dbReference type="PANTHER" id="PTHR43025:SF3">
    <property type="entry name" value="MONOGALACTOSYLDIACYLGLYCEROL SYNTHASE 1, CHLOROPLASTIC"/>
    <property type="match status" value="1"/>
</dbReference>
<proteinExistence type="inferred from homology"/>
<keyword evidence="3" id="KW-0808">Transferase</keyword>
<dbReference type="Proteomes" id="UP000651728">
    <property type="component" value="Unassembled WGS sequence"/>
</dbReference>
<name>A0ABQ4FKX0_9ACTN</name>
<evidence type="ECO:0000313" key="5">
    <source>
        <dbReference type="EMBL" id="GIH35447.1"/>
    </source>
</evidence>
<protein>
    <recommendedName>
        <fullName evidence="4">Diacylglycerol glucosyltransferase N-terminal domain-containing protein</fullName>
    </recommendedName>
</protein>
<dbReference type="InterPro" id="IPR009695">
    <property type="entry name" value="Diacylglyc_glucosyltr_N"/>
</dbReference>
<comment type="caution">
    <text evidence="5">The sequence shown here is derived from an EMBL/GenBank/DDBJ whole genome shotgun (WGS) entry which is preliminary data.</text>
</comment>
<reference evidence="5 6" key="1">
    <citation type="submission" date="2021-01" db="EMBL/GenBank/DDBJ databases">
        <title>Whole genome shotgun sequence of Microbispora amethystogenes NBRC 101907.</title>
        <authorList>
            <person name="Komaki H."/>
            <person name="Tamura T."/>
        </authorList>
    </citation>
    <scope>NUCLEOTIDE SEQUENCE [LARGE SCALE GENOMIC DNA]</scope>
    <source>
        <strain evidence="5 6">NBRC 101907</strain>
    </source>
</reference>
<dbReference type="InterPro" id="IPR050519">
    <property type="entry name" value="Glycosyltransf_28_UgtP"/>
</dbReference>